<dbReference type="Proteomes" id="UP000828390">
    <property type="component" value="Unassembled WGS sequence"/>
</dbReference>
<evidence type="ECO:0000313" key="2">
    <source>
        <dbReference type="EMBL" id="KAH3799817.1"/>
    </source>
</evidence>
<evidence type="ECO:0000313" key="3">
    <source>
        <dbReference type="Proteomes" id="UP000828390"/>
    </source>
</evidence>
<dbReference type="EMBL" id="JAIWYP010000007">
    <property type="protein sequence ID" value="KAH3799817.1"/>
    <property type="molecule type" value="Genomic_DNA"/>
</dbReference>
<sequence length="71" mass="7531">MAAQCVSLLVGPTISGRLIDTSGSYQGAFIFDGSSILLGGVVMAIGNLYNKIATKRSNLAETWKGTEENRH</sequence>
<keyword evidence="1" id="KW-0472">Membrane</keyword>
<organism evidence="2 3">
    <name type="scientific">Dreissena polymorpha</name>
    <name type="common">Zebra mussel</name>
    <name type="synonym">Mytilus polymorpha</name>
    <dbReference type="NCBI Taxonomy" id="45954"/>
    <lineage>
        <taxon>Eukaryota</taxon>
        <taxon>Metazoa</taxon>
        <taxon>Spiralia</taxon>
        <taxon>Lophotrochozoa</taxon>
        <taxon>Mollusca</taxon>
        <taxon>Bivalvia</taxon>
        <taxon>Autobranchia</taxon>
        <taxon>Heteroconchia</taxon>
        <taxon>Euheterodonta</taxon>
        <taxon>Imparidentia</taxon>
        <taxon>Neoheterodontei</taxon>
        <taxon>Myida</taxon>
        <taxon>Dreissenoidea</taxon>
        <taxon>Dreissenidae</taxon>
        <taxon>Dreissena</taxon>
    </lineage>
</organism>
<reference evidence="2" key="2">
    <citation type="submission" date="2020-11" db="EMBL/GenBank/DDBJ databases">
        <authorList>
            <person name="McCartney M.A."/>
            <person name="Auch B."/>
            <person name="Kono T."/>
            <person name="Mallez S."/>
            <person name="Becker A."/>
            <person name="Gohl D.M."/>
            <person name="Silverstein K.A.T."/>
            <person name="Koren S."/>
            <person name="Bechman K.B."/>
            <person name="Herman A."/>
            <person name="Abrahante J.E."/>
            <person name="Garbe J."/>
        </authorList>
    </citation>
    <scope>NUCLEOTIDE SEQUENCE</scope>
    <source>
        <strain evidence="2">Duluth1</strain>
        <tissue evidence="2">Whole animal</tissue>
    </source>
</reference>
<reference evidence="2" key="1">
    <citation type="journal article" date="2019" name="bioRxiv">
        <title>The Genome of the Zebra Mussel, Dreissena polymorpha: A Resource for Invasive Species Research.</title>
        <authorList>
            <person name="McCartney M.A."/>
            <person name="Auch B."/>
            <person name="Kono T."/>
            <person name="Mallez S."/>
            <person name="Zhang Y."/>
            <person name="Obille A."/>
            <person name="Becker A."/>
            <person name="Abrahante J.E."/>
            <person name="Garbe J."/>
            <person name="Badalamenti J.P."/>
            <person name="Herman A."/>
            <person name="Mangelson H."/>
            <person name="Liachko I."/>
            <person name="Sullivan S."/>
            <person name="Sone E.D."/>
            <person name="Koren S."/>
            <person name="Silverstein K.A.T."/>
            <person name="Beckman K.B."/>
            <person name="Gohl D.M."/>
        </authorList>
    </citation>
    <scope>NUCLEOTIDE SEQUENCE</scope>
    <source>
        <strain evidence="2">Duluth1</strain>
        <tissue evidence="2">Whole animal</tissue>
    </source>
</reference>
<proteinExistence type="predicted"/>
<comment type="caution">
    <text evidence="2">The sequence shown here is derived from an EMBL/GenBank/DDBJ whole genome shotgun (WGS) entry which is preliminary data.</text>
</comment>
<keyword evidence="3" id="KW-1185">Reference proteome</keyword>
<feature type="transmembrane region" description="Helical" evidence="1">
    <location>
        <begin position="25"/>
        <end position="49"/>
    </location>
</feature>
<accession>A0A9D4FPY4</accession>
<gene>
    <name evidence="2" type="ORF">DPMN_153433</name>
</gene>
<keyword evidence="1" id="KW-1133">Transmembrane helix</keyword>
<evidence type="ECO:0000256" key="1">
    <source>
        <dbReference type="SAM" id="Phobius"/>
    </source>
</evidence>
<protein>
    <submittedName>
        <fullName evidence="2">Uncharacterized protein</fullName>
    </submittedName>
</protein>
<keyword evidence="1" id="KW-0812">Transmembrane</keyword>
<name>A0A9D4FPY4_DREPO</name>
<dbReference type="AlphaFoldDB" id="A0A9D4FPY4"/>